<dbReference type="RefSeq" id="WP_144987575.1">
    <property type="nucleotide sequence ID" value="NZ_VNJK01000001.1"/>
</dbReference>
<gene>
    <name evidence="1" type="ORF">FPZ44_03860</name>
</gene>
<reference evidence="1 2" key="1">
    <citation type="submission" date="2019-07" db="EMBL/GenBank/DDBJ databases">
        <authorList>
            <person name="Kim J."/>
        </authorList>
    </citation>
    <scope>NUCLEOTIDE SEQUENCE [LARGE SCALE GENOMIC DNA]</scope>
    <source>
        <strain evidence="1 2">N4</strain>
    </source>
</reference>
<organism evidence="1 2">
    <name type="scientific">Paenibacillus agilis</name>
    <dbReference type="NCBI Taxonomy" id="3020863"/>
    <lineage>
        <taxon>Bacteria</taxon>
        <taxon>Bacillati</taxon>
        <taxon>Bacillota</taxon>
        <taxon>Bacilli</taxon>
        <taxon>Bacillales</taxon>
        <taxon>Paenibacillaceae</taxon>
        <taxon>Paenibacillus</taxon>
    </lineage>
</organism>
<comment type="caution">
    <text evidence="1">The sequence shown here is derived from an EMBL/GenBank/DDBJ whole genome shotgun (WGS) entry which is preliminary data.</text>
</comment>
<protein>
    <recommendedName>
        <fullName evidence="3">DUF2399 domain-containing protein</fullName>
    </recommendedName>
</protein>
<name>A0A559IXD7_9BACL</name>
<evidence type="ECO:0000313" key="2">
    <source>
        <dbReference type="Proteomes" id="UP000318102"/>
    </source>
</evidence>
<accession>A0A559IXD7</accession>
<evidence type="ECO:0000313" key="1">
    <source>
        <dbReference type="EMBL" id="TVX92273.1"/>
    </source>
</evidence>
<dbReference type="EMBL" id="VNJK01000001">
    <property type="protein sequence ID" value="TVX92273.1"/>
    <property type="molecule type" value="Genomic_DNA"/>
</dbReference>
<keyword evidence="2" id="KW-1185">Reference proteome</keyword>
<dbReference type="OrthoDB" id="546653at2"/>
<sequence>MKICYKEIRFRKESLRLIERVNGIIEEYQSKGYSLTLRQVYYQLVARDVIPNNERSYKNLGSLISDARMSGLIDWHAIEDRTRNVRGNQHWKDPAHIIQATVHSLRYDKWADQDYHVEVWVEKDALVGVVGQACQKLDVRYFSCRGYVSQSEMWAAAQRLERAEKWQRKQTVILHLGDHDPSGIDMSRDIVDRLELFGVSPEFRRLALNMDQIEEYGPPPNPTKLTDSRATAYIDKYGYECWELDALQPEVIEKLITDNVLEFRDWERFDDVVAREEVDQDVLRAVSVNWQEIQEQYGPDGE</sequence>
<proteinExistence type="predicted"/>
<dbReference type="Proteomes" id="UP000318102">
    <property type="component" value="Unassembled WGS sequence"/>
</dbReference>
<evidence type="ECO:0008006" key="3">
    <source>
        <dbReference type="Google" id="ProtNLM"/>
    </source>
</evidence>
<dbReference type="AlphaFoldDB" id="A0A559IXD7"/>